<dbReference type="VEuPathDB" id="FungiDB:KLMA_80265"/>
<evidence type="ECO:0000256" key="4">
    <source>
        <dbReference type="ARBA" id="ARBA00022679"/>
    </source>
</evidence>
<feature type="binding site" evidence="11 13">
    <location>
        <position position="215"/>
    </location>
    <ligand>
        <name>ATP</name>
        <dbReference type="ChEBI" id="CHEBI:30616"/>
    </ligand>
</feature>
<feature type="region of interest" description="Disordered" evidence="14">
    <location>
        <begin position="602"/>
        <end position="656"/>
    </location>
</feature>
<dbReference type="CDD" id="cd05581">
    <property type="entry name" value="STKc_PDK1"/>
    <property type="match status" value="1"/>
</dbReference>
<dbReference type="PROSITE" id="PS50011">
    <property type="entry name" value="PROTEIN_KINASE_DOM"/>
    <property type="match status" value="1"/>
</dbReference>
<feature type="compositionally biased region" description="Low complexity" evidence="14">
    <location>
        <begin position="561"/>
        <end position="571"/>
    </location>
</feature>
<dbReference type="InterPro" id="IPR039046">
    <property type="entry name" value="PDPK1"/>
</dbReference>
<sequence>MSSGQSYNRPILERPVSGSFNVHRPTPPPISVNFQQSPLVSSKTTNDLSESAEEKPFENGAPPILKRALTSADNYISLDQMYPGRSNSGIQSSSDSLPSMESIGSEEEQSELQSQSQSRLYSESPLQSPRGEDSVSIPRELPISEAMQRRQKEWADRGAAVIVKDVKDENTGQVTKQVIKKGINDFKFGETLGDGSYSTVLLATSIESGKKYAVKVLNKEYLIKQKKVKYVNIEKNTLQRLKNTRGIISLFFTFQDETSLYFLLEYAPNGDLLSLMRKFGSMNEKSAQYYSAQIIDALDFMHKKGVIHRDLKPENILLDKDMKVKLTDFGTARLLEGSSTPEGPKYDLLTRSNSFVGTAEYVSPELLNDNYVDFRCDIWAFGCILFQMIAGKPPFKANNEYLTFQKVMKVQFAFTAGFPMVIRDLVKNILIKNPDRRLVIDQIKAHLFYSDINFNDGSVWTNDPPELGPYKISARALQKQVPKVPSSPASPLPQDPSGNSGISSAKYLHKSPRTHSSTSQRSSPDSLSGPKKREIDQRTQKILNNVKMKITQRNEKRAAIQQQQQQQQQQQSSNAQTQGQGDNSLNPATAAAAALHIINKPSNGAIRRQSASSSSAGSLRTQRKTNVPSRTSSAHSSTHSKSAPTTPSSQARKESLSLPPMSKLDILWSYYLKNINERVIKMGDLYVATAKSHNLENRINKARLHFLDADGRLQKKNTLLSQVVRGGGNVTGFRQETSNLVEEDFYHEFLIDEDSLERSFKKKVEQDESSAEGISKLKHFFSNPSENSAEFLSQTEFVKRTCVITTFGRFLLFAKRNTINHATELYYDIEYDIDLAQLGVKIKEIIPEKKLNSKDTFVIQTPFKSFVLQSEESETLVWLSSLLSAVKIKNERHVHKEAPINAIANKAALLAEHEHESNTKAIDSLAISPNIRRTSSFTTQRQKNSHNGHHPSRPISGSSRMLSRSEQIFRPSK</sequence>
<keyword evidence="7 11" id="KW-0067">ATP-binding</keyword>
<evidence type="ECO:0000256" key="7">
    <source>
        <dbReference type="ARBA" id="ARBA00022840"/>
    </source>
</evidence>
<comment type="similarity">
    <text evidence="1">Belongs to the protein kinase superfamily. AGC Ser/Thr protein kinase family. PDPK1 subfamily.</text>
</comment>
<feature type="compositionally biased region" description="Polar residues" evidence="14">
    <location>
        <begin position="955"/>
        <end position="966"/>
    </location>
</feature>
<dbReference type="EC" id="2.7.11.1" evidence="2"/>
<dbReference type="GO" id="GO:0010606">
    <property type="term" value="P:positive regulation of cytoplasmic mRNA processing body assembly"/>
    <property type="evidence" value="ECO:0007669"/>
    <property type="project" value="UniProtKB-ARBA"/>
</dbReference>
<accession>W0TIB4</accession>
<feature type="compositionally biased region" description="Basic residues" evidence="14">
    <location>
        <begin position="943"/>
        <end position="952"/>
    </location>
</feature>
<feature type="region of interest" description="Disordered" evidence="14">
    <location>
        <begin position="1"/>
        <end position="65"/>
    </location>
</feature>
<feature type="compositionally biased region" description="Low complexity" evidence="14">
    <location>
        <begin position="629"/>
        <end position="649"/>
    </location>
</feature>
<dbReference type="GO" id="GO:0005524">
    <property type="term" value="F:ATP binding"/>
    <property type="evidence" value="ECO:0007669"/>
    <property type="project" value="UniProtKB-UniRule"/>
</dbReference>
<dbReference type="GeneID" id="34718459"/>
<comment type="catalytic activity">
    <reaction evidence="8">
        <text>L-threonyl-[protein] + ATP = O-phospho-L-threonyl-[protein] + ADP + H(+)</text>
        <dbReference type="Rhea" id="RHEA:46608"/>
        <dbReference type="Rhea" id="RHEA-COMP:11060"/>
        <dbReference type="Rhea" id="RHEA-COMP:11605"/>
        <dbReference type="ChEBI" id="CHEBI:15378"/>
        <dbReference type="ChEBI" id="CHEBI:30013"/>
        <dbReference type="ChEBI" id="CHEBI:30616"/>
        <dbReference type="ChEBI" id="CHEBI:61977"/>
        <dbReference type="ChEBI" id="CHEBI:456216"/>
        <dbReference type="EC" id="2.7.11.1"/>
    </reaction>
</comment>
<dbReference type="SMART" id="SM00220">
    <property type="entry name" value="S_TKc"/>
    <property type="match status" value="1"/>
</dbReference>
<dbReference type="PROSITE" id="PS00108">
    <property type="entry name" value="PROTEIN_KINASE_ST"/>
    <property type="match status" value="1"/>
</dbReference>
<feature type="compositionally biased region" description="Polar residues" evidence="14">
    <location>
        <begin position="85"/>
        <end position="97"/>
    </location>
</feature>
<feature type="compositionally biased region" description="Polar residues" evidence="14">
    <location>
        <begin position="32"/>
        <end position="49"/>
    </location>
</feature>
<keyword evidence="6 16" id="KW-0418">Kinase</keyword>
<evidence type="ECO:0000256" key="8">
    <source>
        <dbReference type="ARBA" id="ARBA00047899"/>
    </source>
</evidence>
<dbReference type="InterPro" id="IPR000719">
    <property type="entry name" value="Prot_kinase_dom"/>
</dbReference>
<dbReference type="Proteomes" id="UP000065495">
    <property type="component" value="Chromosome 8"/>
</dbReference>
<dbReference type="RefSeq" id="XP_022678316.1">
    <property type="nucleotide sequence ID" value="XM_022822012.1"/>
</dbReference>
<dbReference type="InterPro" id="IPR030616">
    <property type="entry name" value="Aur-like"/>
</dbReference>
<evidence type="ECO:0000256" key="3">
    <source>
        <dbReference type="ARBA" id="ARBA00022527"/>
    </source>
</evidence>
<evidence type="ECO:0000256" key="14">
    <source>
        <dbReference type="SAM" id="MobiDB-lite"/>
    </source>
</evidence>
<proteinExistence type="inferred from homology"/>
<dbReference type="Gene3D" id="1.10.510.10">
    <property type="entry name" value="Transferase(Phosphotransferase) domain 1"/>
    <property type="match status" value="1"/>
</dbReference>
<reference evidence="16 17" key="1">
    <citation type="journal article" date="2015" name="Biotechnol. Biofuels">
        <title>Genetic basis of the highly efficient yeast Kluyveromyces marxianus: complete genome sequence and transcriptome analyses.</title>
        <authorList>
            <person name="Lertwattanasakul N."/>
            <person name="Kosaka T."/>
            <person name="Hosoyama A."/>
            <person name="Suzuki Y."/>
            <person name="Rodrussamee N."/>
            <person name="Matsutani M."/>
            <person name="Murata M."/>
            <person name="Fujimoto N."/>
            <person name="Suprayogi"/>
            <person name="Tsuchikane K."/>
            <person name="Limtong S."/>
            <person name="Fujita N."/>
            <person name="Yamada M."/>
        </authorList>
    </citation>
    <scope>NUCLEOTIDE SEQUENCE [LARGE SCALE GENOMIC DNA]</scope>
    <source>
        <strain evidence="17">DMKU3-1042 / BCC 29191 / NBRC 104275</strain>
    </source>
</reference>
<feature type="compositionally biased region" description="Polar residues" evidence="14">
    <location>
        <begin position="572"/>
        <end position="586"/>
    </location>
</feature>
<evidence type="ECO:0000256" key="2">
    <source>
        <dbReference type="ARBA" id="ARBA00012513"/>
    </source>
</evidence>
<evidence type="ECO:0000256" key="5">
    <source>
        <dbReference type="ARBA" id="ARBA00022741"/>
    </source>
</evidence>
<evidence type="ECO:0000256" key="1">
    <source>
        <dbReference type="ARBA" id="ARBA00010006"/>
    </source>
</evidence>
<feature type="active site" description="Proton acceptor" evidence="10">
    <location>
        <position position="310"/>
    </location>
</feature>
<gene>
    <name evidence="16" type="primary">PKH1</name>
    <name evidence="16" type="ORF">KLMA_80265</name>
</gene>
<keyword evidence="5 11" id="KW-0547">Nucleotide-binding</keyword>
<dbReference type="PANTHER" id="PTHR24350">
    <property type="entry name" value="SERINE/THREONINE-PROTEIN KINASE IAL-RELATED"/>
    <property type="match status" value="1"/>
</dbReference>
<dbReference type="InterPro" id="IPR011009">
    <property type="entry name" value="Kinase-like_dom_sf"/>
</dbReference>
<keyword evidence="4" id="KW-0808">Transferase</keyword>
<feature type="domain" description="Protein kinase" evidence="15">
    <location>
        <begin position="186"/>
        <end position="449"/>
    </location>
</feature>
<feature type="region of interest" description="Disordered" evidence="14">
    <location>
        <begin position="936"/>
        <end position="973"/>
    </location>
</feature>
<feature type="binding site" evidence="11">
    <location>
        <begin position="265"/>
        <end position="267"/>
    </location>
    <ligand>
        <name>ATP</name>
        <dbReference type="ChEBI" id="CHEBI:30616"/>
    </ligand>
</feature>
<dbReference type="GO" id="GO:0004674">
    <property type="term" value="F:protein serine/threonine kinase activity"/>
    <property type="evidence" value="ECO:0007669"/>
    <property type="project" value="UniProtKB-KW"/>
</dbReference>
<dbReference type="Pfam" id="PF00069">
    <property type="entry name" value="Pkinase"/>
    <property type="match status" value="1"/>
</dbReference>
<evidence type="ECO:0000256" key="11">
    <source>
        <dbReference type="PIRSR" id="PIRSR630616-2"/>
    </source>
</evidence>
<dbReference type="InterPro" id="IPR008271">
    <property type="entry name" value="Ser/Thr_kinase_AS"/>
</dbReference>
<dbReference type="Gene3D" id="3.30.200.20">
    <property type="entry name" value="Phosphorylase Kinase, domain 1"/>
    <property type="match status" value="1"/>
</dbReference>
<feature type="region of interest" description="Disordered" evidence="14">
    <location>
        <begin position="83"/>
        <end position="143"/>
    </location>
</feature>
<dbReference type="PROSITE" id="PS00107">
    <property type="entry name" value="PROTEIN_KINASE_ATP"/>
    <property type="match status" value="1"/>
</dbReference>
<dbReference type="SUPFAM" id="SSF56112">
    <property type="entry name" value="Protein kinase-like (PK-like)"/>
    <property type="match status" value="1"/>
</dbReference>
<evidence type="ECO:0000256" key="12">
    <source>
        <dbReference type="PIRSR" id="PIRSR630616-3"/>
    </source>
</evidence>
<organism evidence="16 17">
    <name type="scientific">Kluyveromyces marxianus (strain DMKU3-1042 / BCC 29191 / NBRC 104275)</name>
    <name type="common">Yeast</name>
    <name type="synonym">Candida kefyr</name>
    <dbReference type="NCBI Taxonomy" id="1003335"/>
    <lineage>
        <taxon>Eukaryota</taxon>
        <taxon>Fungi</taxon>
        <taxon>Dikarya</taxon>
        <taxon>Ascomycota</taxon>
        <taxon>Saccharomycotina</taxon>
        <taxon>Saccharomycetes</taxon>
        <taxon>Saccharomycetales</taxon>
        <taxon>Saccharomycetaceae</taxon>
        <taxon>Kluyveromyces</taxon>
    </lineage>
</organism>
<evidence type="ECO:0000256" key="13">
    <source>
        <dbReference type="PROSITE-ProRule" id="PRU10141"/>
    </source>
</evidence>
<dbReference type="FunFam" id="3.30.200.20:FF:000191">
    <property type="entry name" value="3-phosphoinositide-dependent protein kinase 2-like"/>
    <property type="match status" value="1"/>
</dbReference>
<evidence type="ECO:0000256" key="6">
    <source>
        <dbReference type="ARBA" id="ARBA00022777"/>
    </source>
</evidence>
<evidence type="ECO:0000313" key="17">
    <source>
        <dbReference type="Proteomes" id="UP000065495"/>
    </source>
</evidence>
<evidence type="ECO:0000313" key="16">
    <source>
        <dbReference type="EMBL" id="BAO42576.1"/>
    </source>
</evidence>
<protein>
    <recommendedName>
        <fullName evidence="2">non-specific serine/threonine protein kinase</fullName>
        <ecNumber evidence="2">2.7.11.1</ecNumber>
    </recommendedName>
</protein>
<feature type="compositionally biased region" description="Polar residues" evidence="14">
    <location>
        <begin position="514"/>
        <end position="526"/>
    </location>
</feature>
<feature type="compositionally biased region" description="Low complexity" evidence="14">
    <location>
        <begin position="111"/>
        <end position="124"/>
    </location>
</feature>
<evidence type="ECO:0000256" key="10">
    <source>
        <dbReference type="PIRSR" id="PIRSR630616-1"/>
    </source>
</evidence>
<feature type="cross-link" description="Glycyl lysine isopeptide (Lys-Gly) (interchain with G-Cter in SUMO2)" evidence="12">
    <location>
        <position position="312"/>
    </location>
</feature>
<dbReference type="EMBL" id="AP012220">
    <property type="protein sequence ID" value="BAO42576.1"/>
    <property type="molecule type" value="Genomic_DNA"/>
</dbReference>
<feature type="region of interest" description="Disordered" evidence="14">
    <location>
        <begin position="553"/>
        <end position="586"/>
    </location>
</feature>
<feature type="region of interest" description="Disordered" evidence="14">
    <location>
        <begin position="478"/>
        <end position="540"/>
    </location>
</feature>
<dbReference type="GO" id="GO:0032511">
    <property type="term" value="P:late endosome to vacuole transport via multivesicular body sorting pathway"/>
    <property type="evidence" value="ECO:0007669"/>
    <property type="project" value="UniProtKB-ARBA"/>
</dbReference>
<dbReference type="AlphaFoldDB" id="W0TIB4"/>
<dbReference type="GO" id="GO:0060211">
    <property type="term" value="P:regulation of nuclear-transcribed mRNA poly(A) tail shortening"/>
    <property type="evidence" value="ECO:0007669"/>
    <property type="project" value="UniProtKB-ARBA"/>
</dbReference>
<feature type="binding site" evidence="11">
    <location>
        <position position="328"/>
    </location>
    <ligand>
        <name>ATP</name>
        <dbReference type="ChEBI" id="CHEBI:30616"/>
    </ligand>
</feature>
<dbReference type="OrthoDB" id="347657at2759"/>
<dbReference type="InterPro" id="IPR017441">
    <property type="entry name" value="Protein_kinase_ATP_BS"/>
</dbReference>
<name>W0TIB4_KLUMD</name>
<feature type="binding site" evidence="11">
    <location>
        <begin position="314"/>
        <end position="315"/>
    </location>
    <ligand>
        <name>ATP</name>
        <dbReference type="ChEBI" id="CHEBI:30616"/>
    </ligand>
</feature>
<evidence type="ECO:0000256" key="9">
    <source>
        <dbReference type="ARBA" id="ARBA00048679"/>
    </source>
</evidence>
<dbReference type="KEGG" id="kmx:KLMA_80265"/>
<dbReference type="FunFam" id="1.10.510.10:FF:000534">
    <property type="entry name" value="Serine/threonine-protein kinase PKH2"/>
    <property type="match status" value="1"/>
</dbReference>
<dbReference type="GO" id="GO:0005938">
    <property type="term" value="C:cell cortex"/>
    <property type="evidence" value="ECO:0007669"/>
    <property type="project" value="UniProtKB-ARBA"/>
</dbReference>
<comment type="catalytic activity">
    <reaction evidence="9">
        <text>L-seryl-[protein] + ATP = O-phospho-L-seryl-[protein] + ADP + H(+)</text>
        <dbReference type="Rhea" id="RHEA:17989"/>
        <dbReference type="Rhea" id="RHEA-COMP:9863"/>
        <dbReference type="Rhea" id="RHEA-COMP:11604"/>
        <dbReference type="ChEBI" id="CHEBI:15378"/>
        <dbReference type="ChEBI" id="CHEBI:29999"/>
        <dbReference type="ChEBI" id="CHEBI:30616"/>
        <dbReference type="ChEBI" id="CHEBI:83421"/>
        <dbReference type="ChEBI" id="CHEBI:456216"/>
        <dbReference type="EC" id="2.7.11.1"/>
    </reaction>
</comment>
<evidence type="ECO:0000259" key="15">
    <source>
        <dbReference type="PROSITE" id="PS50011"/>
    </source>
</evidence>
<keyword evidence="3" id="KW-0723">Serine/threonine-protein kinase</keyword>
<dbReference type="GO" id="GO:0000196">
    <property type="term" value="P:cell integrity MAPK cascade"/>
    <property type="evidence" value="ECO:0007669"/>
    <property type="project" value="UniProtKB-ARBA"/>
</dbReference>